<gene>
    <name evidence="1" type="ORF">BJF96_g7310</name>
</gene>
<reference evidence="1 2" key="1">
    <citation type="submission" date="2017-12" db="EMBL/GenBank/DDBJ databases">
        <title>Comparative genomics yields insights into virulence evolution of Verticillium dahliae.</title>
        <authorList>
            <person name="Fan R."/>
            <person name="Armitage A.D."/>
            <person name="Cascant-Lopez E."/>
            <person name="Sobczyk M."/>
            <person name="Cockerton H.M."/>
            <person name="Harrison R.J."/>
        </authorList>
    </citation>
    <scope>NUCLEOTIDE SEQUENCE [LARGE SCALE GENOMIC DNA]</scope>
    <source>
        <strain evidence="1 2">12008</strain>
    </source>
</reference>
<organism evidence="1 2">
    <name type="scientific">Verticillium dahliae</name>
    <name type="common">Verticillium wilt</name>
    <dbReference type="NCBI Taxonomy" id="27337"/>
    <lineage>
        <taxon>Eukaryota</taxon>
        <taxon>Fungi</taxon>
        <taxon>Dikarya</taxon>
        <taxon>Ascomycota</taxon>
        <taxon>Pezizomycotina</taxon>
        <taxon>Sordariomycetes</taxon>
        <taxon>Hypocreomycetidae</taxon>
        <taxon>Glomerellales</taxon>
        <taxon>Plectosphaerellaceae</taxon>
        <taxon>Verticillium</taxon>
    </lineage>
</organism>
<comment type="caution">
    <text evidence="1">The sequence shown here is derived from an EMBL/GenBank/DDBJ whole genome shotgun (WGS) entry which is preliminary data.</text>
</comment>
<evidence type="ECO:0000313" key="2">
    <source>
        <dbReference type="Proteomes" id="UP000236305"/>
    </source>
</evidence>
<accession>A0AA45AJE3</accession>
<evidence type="ECO:0000313" key="1">
    <source>
        <dbReference type="EMBL" id="PNH29318.1"/>
    </source>
</evidence>
<proteinExistence type="predicted"/>
<dbReference type="EMBL" id="MPSH01000027">
    <property type="protein sequence ID" value="PNH29318.1"/>
    <property type="molecule type" value="Genomic_DNA"/>
</dbReference>
<dbReference type="Proteomes" id="UP000236305">
    <property type="component" value="Unassembled WGS sequence"/>
</dbReference>
<dbReference type="AlphaFoldDB" id="A0AA45AJE3"/>
<sequence>MAMGLSQVSFKALSSPQGLFSRACSPGPPRDNQKLAGFTLIDVRSRELIYRA</sequence>
<name>A0AA45AJE3_VERDA</name>
<protein>
    <submittedName>
        <fullName evidence="1">Uncharacterized protein</fullName>
    </submittedName>
</protein>